<dbReference type="AlphaFoldDB" id="A0A0X8JK30"/>
<dbReference type="Proteomes" id="UP000069241">
    <property type="component" value="Chromosome"/>
</dbReference>
<dbReference type="EMBL" id="CP014229">
    <property type="protein sequence ID" value="AMD89833.1"/>
    <property type="molecule type" value="Genomic_DNA"/>
</dbReference>
<organism evidence="1 2">
    <name type="scientific">Desulfovibrio fairfieldensis</name>
    <dbReference type="NCBI Taxonomy" id="44742"/>
    <lineage>
        <taxon>Bacteria</taxon>
        <taxon>Pseudomonadati</taxon>
        <taxon>Thermodesulfobacteriota</taxon>
        <taxon>Desulfovibrionia</taxon>
        <taxon>Desulfovibrionales</taxon>
        <taxon>Desulfovibrionaceae</taxon>
        <taxon>Desulfovibrio</taxon>
    </lineage>
</organism>
<evidence type="ECO:0000313" key="2">
    <source>
        <dbReference type="Proteomes" id="UP000069241"/>
    </source>
</evidence>
<dbReference type="STRING" id="44742.AXF13_06740"/>
<dbReference type="KEGG" id="dfi:AXF13_06740"/>
<sequence length="122" mass="13184">MMKSFIPVLIGVLVIGGGYAVQHIRLQRAEARVILLEKDLAAARKEAAAWKLTADQARAGQTALAGQAQACLDREAAAQADADQWRAVMDAMQIREMSDAEKTGVPDDATRRALLTDLDKPL</sequence>
<gene>
    <name evidence="1" type="ORF">AXF13_06740</name>
</gene>
<dbReference type="RefSeq" id="WP_062252147.1">
    <property type="nucleotide sequence ID" value="NZ_CP014229.1"/>
</dbReference>
<proteinExistence type="predicted"/>
<reference evidence="2" key="1">
    <citation type="submission" date="2016-02" db="EMBL/GenBank/DDBJ databases">
        <authorList>
            <person name="Holder M.E."/>
            <person name="Ajami N.J."/>
            <person name="Petrosino J.F."/>
        </authorList>
    </citation>
    <scope>NUCLEOTIDE SEQUENCE [LARGE SCALE GENOMIC DNA]</scope>
    <source>
        <strain evidence="2">CCUG 45958</strain>
    </source>
</reference>
<accession>A0A0X8JK30</accession>
<protein>
    <submittedName>
        <fullName evidence="1">Uncharacterized protein</fullName>
    </submittedName>
</protein>
<keyword evidence="2" id="KW-1185">Reference proteome</keyword>
<evidence type="ECO:0000313" key="1">
    <source>
        <dbReference type="EMBL" id="AMD89833.1"/>
    </source>
</evidence>
<name>A0A0X8JK30_9BACT</name>